<dbReference type="Proteomes" id="UP001065298">
    <property type="component" value="Chromosome 2"/>
</dbReference>
<reference evidence="1" key="1">
    <citation type="submission" date="2022-06" db="EMBL/GenBank/DDBJ databases">
        <title>Fusarium solani species complex genomes reveal bases of compartmentalisation and animal pathogenesis.</title>
        <authorList>
            <person name="Tsai I.J."/>
        </authorList>
    </citation>
    <scope>NUCLEOTIDE SEQUENCE</scope>
    <source>
        <strain evidence="1">Fu6.1</strain>
    </source>
</reference>
<accession>A0ACC0R9D0</accession>
<organism evidence="1 2">
    <name type="scientific">Fusarium keratoplasticum</name>
    <dbReference type="NCBI Taxonomy" id="1328300"/>
    <lineage>
        <taxon>Eukaryota</taxon>
        <taxon>Fungi</taxon>
        <taxon>Dikarya</taxon>
        <taxon>Ascomycota</taxon>
        <taxon>Pezizomycotina</taxon>
        <taxon>Sordariomycetes</taxon>
        <taxon>Hypocreomycetidae</taxon>
        <taxon>Hypocreales</taxon>
        <taxon>Nectriaceae</taxon>
        <taxon>Fusarium</taxon>
        <taxon>Fusarium solani species complex</taxon>
    </lineage>
</organism>
<evidence type="ECO:0000313" key="1">
    <source>
        <dbReference type="EMBL" id="KAI8679565.1"/>
    </source>
</evidence>
<name>A0ACC0R9D0_9HYPO</name>
<sequence>MTRHTFTTITPLPSSITRQVVIDFLHDHLEMIDLNPLIKERHPIPPPPHASAEEQRCVWYSLTDRIDYLPGGVVSGQVSYTCAFYDLPEGLQTHCYAPMGLDIRDRWSIGGSMPGEPPQPVELGLGAPMTGLYLREDVDLRCNMLMAGFVKKTLKKSHGSLVDKLAAKAHMVSVNQSTQSVRTNSPGSLQSPTPTGSESSEMAPLGPLLPPGVGPGQHVMGSNLAYESHSRSSSVGDYYQQRNGTLSPPVVQPLGIGSDQPGLGYPNTAYHSNSNSNSQDHFRLFTQNAYPPQDQRHSELDDTKQGYPYQQYEKS</sequence>
<gene>
    <name evidence="1" type="ORF">NCS57_00234800</name>
</gene>
<keyword evidence="2" id="KW-1185">Reference proteome</keyword>
<dbReference type="EMBL" id="CM046504">
    <property type="protein sequence ID" value="KAI8679565.1"/>
    <property type="molecule type" value="Genomic_DNA"/>
</dbReference>
<comment type="caution">
    <text evidence="1">The sequence shown here is derived from an EMBL/GenBank/DDBJ whole genome shotgun (WGS) entry which is preliminary data.</text>
</comment>
<protein>
    <submittedName>
        <fullName evidence="1">Uncharacterized protein</fullName>
    </submittedName>
</protein>
<proteinExistence type="predicted"/>
<evidence type="ECO:0000313" key="2">
    <source>
        <dbReference type="Proteomes" id="UP001065298"/>
    </source>
</evidence>